<dbReference type="AlphaFoldDB" id="A0A8D5FTV6"/>
<dbReference type="Proteomes" id="UP000826725">
    <property type="component" value="Chromosome"/>
</dbReference>
<dbReference type="PROSITE" id="PS00798">
    <property type="entry name" value="ALDOKETO_REDUCTASE_1"/>
    <property type="match status" value="1"/>
</dbReference>
<organism evidence="2 3">
    <name type="scientific">Desulfomarina profundi</name>
    <dbReference type="NCBI Taxonomy" id="2772557"/>
    <lineage>
        <taxon>Bacteria</taxon>
        <taxon>Pseudomonadati</taxon>
        <taxon>Thermodesulfobacteriota</taxon>
        <taxon>Desulfobulbia</taxon>
        <taxon>Desulfobulbales</taxon>
        <taxon>Desulfobulbaceae</taxon>
        <taxon>Desulfomarina</taxon>
    </lineage>
</organism>
<keyword evidence="3" id="KW-1185">Reference proteome</keyword>
<dbReference type="PROSITE" id="PS00062">
    <property type="entry name" value="ALDOKETO_REDUCTASE_2"/>
    <property type="match status" value="1"/>
</dbReference>
<evidence type="ECO:0000313" key="3">
    <source>
        <dbReference type="Proteomes" id="UP000826725"/>
    </source>
</evidence>
<dbReference type="PANTHER" id="PTHR11732">
    <property type="entry name" value="ALDO/KETO REDUCTASE"/>
    <property type="match status" value="1"/>
</dbReference>
<dbReference type="InterPro" id="IPR023210">
    <property type="entry name" value="NADP_OxRdtase_dom"/>
</dbReference>
<dbReference type="Pfam" id="PF00248">
    <property type="entry name" value="Aldo_ket_red"/>
    <property type="match status" value="1"/>
</dbReference>
<gene>
    <name evidence="2" type="ORF">DGMP_19790</name>
</gene>
<name>A0A8D5FTV6_9BACT</name>
<protein>
    <recommendedName>
        <fullName evidence="1">NADP-dependent oxidoreductase domain-containing protein</fullName>
    </recommendedName>
</protein>
<dbReference type="EMBL" id="AP024086">
    <property type="protein sequence ID" value="BCL61286.1"/>
    <property type="molecule type" value="Genomic_DNA"/>
</dbReference>
<evidence type="ECO:0000259" key="1">
    <source>
        <dbReference type="Pfam" id="PF00248"/>
    </source>
</evidence>
<proteinExistence type="predicted"/>
<dbReference type="InterPro" id="IPR020471">
    <property type="entry name" value="AKR"/>
</dbReference>
<feature type="domain" description="NADP-dependent oxidoreductase" evidence="1">
    <location>
        <begin position="15"/>
        <end position="211"/>
    </location>
</feature>
<accession>A0A8D5FTV6</accession>
<reference evidence="2" key="1">
    <citation type="submission" date="2020-09" db="EMBL/GenBank/DDBJ databases">
        <title>Desulfogranum mesoprofundum gen. nov., sp. nov., a novel mesophilic, sulfate-reducing chemolithoautotroph isolated from a deep-sea hydrothermal vent chimney in the Suiyo Seamount.</title>
        <authorList>
            <person name="Hashimoto Y."/>
            <person name="Nakagawa S."/>
        </authorList>
    </citation>
    <scope>NUCLEOTIDE SEQUENCE</scope>
    <source>
        <strain evidence="2">KT2</strain>
    </source>
</reference>
<dbReference type="GO" id="GO:0016491">
    <property type="term" value="F:oxidoreductase activity"/>
    <property type="evidence" value="ECO:0007669"/>
    <property type="project" value="InterPro"/>
</dbReference>
<evidence type="ECO:0000313" key="2">
    <source>
        <dbReference type="EMBL" id="BCL61286.1"/>
    </source>
</evidence>
<sequence length="217" mass="25111">MKYYTLNNNTTIPALGLGTWKSNRNEVQNAVREAVRIGYRHIDCAPIYENEKEVGNGLAPLIQEGTVKRDEIWITSKLWNNSHAPEDVLPALKKTLHDLRLDYLDLYLIHWPVVFVRNVLFPRTPDEYIPLEQLPLQETWQAMEECVGQGLVKTLGVCNFSIKKLAELHDKATIKPAINQIELHPYLQQNKMLQFCRKRNIFLTAYSPLDQETGTRK</sequence>
<dbReference type="InterPro" id="IPR018170">
    <property type="entry name" value="Aldo/ket_reductase_CS"/>
</dbReference>
<dbReference type="KEGG" id="dbk:DGMP_19790"/>